<dbReference type="RefSeq" id="XP_065987959.1">
    <property type="nucleotide sequence ID" value="XM_066131754.1"/>
</dbReference>
<dbReference type="SMART" id="SM00220">
    <property type="entry name" value="S_TKc"/>
    <property type="match status" value="1"/>
</dbReference>
<dbReference type="AlphaFoldDB" id="A0A7D5ZAU1"/>
<reference evidence="11 12" key="1">
    <citation type="submission" date="2020-07" db="EMBL/GenBank/DDBJ databases">
        <title>Telomere length de novo assembly of all 7 chromosomes of the fungus, Metarhizium brunneum, using a novel assembly pipeline.</title>
        <authorList>
            <person name="Saud z."/>
            <person name="Kortsinoglou A."/>
            <person name="Kouvelis V.N."/>
            <person name="Butt T.M."/>
        </authorList>
    </citation>
    <scope>NUCLEOTIDE SEQUENCE [LARGE SCALE GENOMIC DNA]</scope>
    <source>
        <strain evidence="11 12">4556</strain>
    </source>
</reference>
<dbReference type="EMBL" id="CP058938">
    <property type="protein sequence ID" value="QLI74627.1"/>
    <property type="molecule type" value="Genomic_DNA"/>
</dbReference>
<dbReference type="SUPFAM" id="SSF56112">
    <property type="entry name" value="Protein kinase-like (PK-like)"/>
    <property type="match status" value="1"/>
</dbReference>
<dbReference type="PANTHER" id="PTHR47634">
    <property type="entry name" value="PROTEIN KINASE DOMAIN-CONTAINING PROTEIN-RELATED"/>
    <property type="match status" value="1"/>
</dbReference>
<feature type="domain" description="Protein kinase" evidence="10">
    <location>
        <begin position="88"/>
        <end position="454"/>
    </location>
</feature>
<protein>
    <recommendedName>
        <fullName evidence="1">non-specific serine/threonine protein kinase</fullName>
        <ecNumber evidence="1">2.7.11.1</ecNumber>
    </recommendedName>
</protein>
<evidence type="ECO:0000256" key="6">
    <source>
        <dbReference type="ARBA" id="ARBA00022840"/>
    </source>
</evidence>
<evidence type="ECO:0000256" key="4">
    <source>
        <dbReference type="ARBA" id="ARBA00022741"/>
    </source>
</evidence>
<keyword evidence="5 11" id="KW-0418">Kinase</keyword>
<dbReference type="PROSITE" id="PS50011">
    <property type="entry name" value="PROTEIN_KINASE_DOM"/>
    <property type="match status" value="1"/>
</dbReference>
<dbReference type="GO" id="GO:0000245">
    <property type="term" value="P:spliceosomal complex assembly"/>
    <property type="evidence" value="ECO:0007669"/>
    <property type="project" value="TreeGrafter"/>
</dbReference>
<evidence type="ECO:0000256" key="7">
    <source>
        <dbReference type="ARBA" id="ARBA00047899"/>
    </source>
</evidence>
<feature type="binding site" evidence="9">
    <location>
        <position position="117"/>
    </location>
    <ligand>
        <name>ATP</name>
        <dbReference type="ChEBI" id="CHEBI:30616"/>
    </ligand>
</feature>
<evidence type="ECO:0000313" key="11">
    <source>
        <dbReference type="EMBL" id="QLI74627.1"/>
    </source>
</evidence>
<dbReference type="GO" id="GO:0005524">
    <property type="term" value="F:ATP binding"/>
    <property type="evidence" value="ECO:0007669"/>
    <property type="project" value="UniProtKB-UniRule"/>
</dbReference>
<evidence type="ECO:0000256" key="2">
    <source>
        <dbReference type="ARBA" id="ARBA00022527"/>
    </source>
</evidence>
<dbReference type="OrthoDB" id="5979581at2759"/>
<organism evidence="11 12">
    <name type="scientific">Metarhizium brunneum</name>
    <dbReference type="NCBI Taxonomy" id="500148"/>
    <lineage>
        <taxon>Eukaryota</taxon>
        <taxon>Fungi</taxon>
        <taxon>Dikarya</taxon>
        <taxon>Ascomycota</taxon>
        <taxon>Pezizomycotina</taxon>
        <taxon>Sordariomycetes</taxon>
        <taxon>Hypocreomycetidae</taxon>
        <taxon>Hypocreales</taxon>
        <taxon>Clavicipitaceae</taxon>
        <taxon>Metarhizium</taxon>
    </lineage>
</organism>
<keyword evidence="4 9" id="KW-0547">Nucleotide-binding</keyword>
<keyword evidence="3" id="KW-0808">Transferase</keyword>
<dbReference type="GO" id="GO:0005634">
    <property type="term" value="C:nucleus"/>
    <property type="evidence" value="ECO:0007669"/>
    <property type="project" value="TreeGrafter"/>
</dbReference>
<dbReference type="GO" id="GO:0050684">
    <property type="term" value="P:regulation of mRNA processing"/>
    <property type="evidence" value="ECO:0007669"/>
    <property type="project" value="TreeGrafter"/>
</dbReference>
<evidence type="ECO:0000256" key="3">
    <source>
        <dbReference type="ARBA" id="ARBA00022679"/>
    </source>
</evidence>
<keyword evidence="12" id="KW-1185">Reference proteome</keyword>
<dbReference type="GO" id="GO:0005737">
    <property type="term" value="C:cytoplasm"/>
    <property type="evidence" value="ECO:0007669"/>
    <property type="project" value="TreeGrafter"/>
</dbReference>
<accession>A0A7D5ZAU1</accession>
<dbReference type="KEGG" id="mbrn:26243386"/>
<evidence type="ECO:0000256" key="9">
    <source>
        <dbReference type="PROSITE-ProRule" id="PRU10141"/>
    </source>
</evidence>
<keyword evidence="2" id="KW-0723">Serine/threonine-protein kinase</keyword>
<dbReference type="InterPro" id="IPR011009">
    <property type="entry name" value="Kinase-like_dom_sf"/>
</dbReference>
<dbReference type="GO" id="GO:0004674">
    <property type="term" value="F:protein serine/threonine kinase activity"/>
    <property type="evidence" value="ECO:0007669"/>
    <property type="project" value="UniProtKB-KW"/>
</dbReference>
<dbReference type="EC" id="2.7.11.1" evidence="1"/>
<comment type="catalytic activity">
    <reaction evidence="8">
        <text>L-seryl-[protein] + ATP = O-phospho-L-seryl-[protein] + ADP + H(+)</text>
        <dbReference type="Rhea" id="RHEA:17989"/>
        <dbReference type="Rhea" id="RHEA-COMP:9863"/>
        <dbReference type="Rhea" id="RHEA-COMP:11604"/>
        <dbReference type="ChEBI" id="CHEBI:15378"/>
        <dbReference type="ChEBI" id="CHEBI:29999"/>
        <dbReference type="ChEBI" id="CHEBI:30616"/>
        <dbReference type="ChEBI" id="CHEBI:83421"/>
        <dbReference type="ChEBI" id="CHEBI:456216"/>
        <dbReference type="EC" id="2.7.11.1"/>
    </reaction>
</comment>
<dbReference type="Pfam" id="PF00069">
    <property type="entry name" value="Pkinase"/>
    <property type="match status" value="1"/>
</dbReference>
<dbReference type="GeneID" id="26243386"/>
<comment type="catalytic activity">
    <reaction evidence="7">
        <text>L-threonyl-[protein] + ATP = O-phospho-L-threonyl-[protein] + ADP + H(+)</text>
        <dbReference type="Rhea" id="RHEA:46608"/>
        <dbReference type="Rhea" id="RHEA-COMP:11060"/>
        <dbReference type="Rhea" id="RHEA-COMP:11605"/>
        <dbReference type="ChEBI" id="CHEBI:15378"/>
        <dbReference type="ChEBI" id="CHEBI:30013"/>
        <dbReference type="ChEBI" id="CHEBI:30616"/>
        <dbReference type="ChEBI" id="CHEBI:61977"/>
        <dbReference type="ChEBI" id="CHEBI:456216"/>
        <dbReference type="EC" id="2.7.11.1"/>
    </reaction>
</comment>
<name>A0A7D5ZAU1_9HYPO</name>
<evidence type="ECO:0000256" key="5">
    <source>
        <dbReference type="ARBA" id="ARBA00022777"/>
    </source>
</evidence>
<gene>
    <name evidence="11" type="primary">SRPK_5</name>
    <name evidence="11" type="ORF">G6M90_00g108470</name>
</gene>
<evidence type="ECO:0000256" key="1">
    <source>
        <dbReference type="ARBA" id="ARBA00012513"/>
    </source>
</evidence>
<dbReference type="Proteomes" id="UP000510686">
    <property type="component" value="Chromosome 7"/>
</dbReference>
<evidence type="ECO:0000313" key="12">
    <source>
        <dbReference type="Proteomes" id="UP000510686"/>
    </source>
</evidence>
<sequence length="463" mass="52084">MGARRMLHSIPLLSSRPTLHFSNAISRSVSAVSRPFSKSSESSPPRKFPSTGFELIDSSEKVEEERLPFYKRDEYYPMKIGHVVYGHYQIVAKLGYGATSTVWLSRDLRNQKYWVLKVHINSLKYNHELAVYRHLAHHAEDHPGRNHVREFHDSFTLKGPNGNHEVFVMEPLGMSLRSLQGIQRDGAFPEQLVIGALAQVFLALDFLHEAGIIHTGAYSEASPNRVNHYSVILPEGAQLIGQLLDVHSDNLLIGIVNKSIFSTVEENEIHKPSPRKVIGDAVTQVSQYMLGGKGPLILCDLGQARIGREHRGNAMPVPYRAPEVILNMLWGNSVDAWSAGLLAWDLLRGESLFNVYDHESRELNDAHHLAAITALIGPPPPELLQSSEVSRKYWHQNGEWKGPVPLPPKKDFESLIGDFIGVDKENFVSFMECFIAWLPNDRLTCLQGHFHPWLKTEKNPAAT</sequence>
<dbReference type="Gene3D" id="1.10.510.10">
    <property type="entry name" value="Transferase(Phosphotransferase) domain 1"/>
    <property type="match status" value="1"/>
</dbReference>
<proteinExistence type="predicted"/>
<evidence type="ECO:0000259" key="10">
    <source>
        <dbReference type="PROSITE" id="PS50011"/>
    </source>
</evidence>
<dbReference type="InterPro" id="IPR000719">
    <property type="entry name" value="Prot_kinase_dom"/>
</dbReference>
<evidence type="ECO:0000256" key="8">
    <source>
        <dbReference type="ARBA" id="ARBA00048679"/>
    </source>
</evidence>
<dbReference type="PROSITE" id="PS00107">
    <property type="entry name" value="PROTEIN_KINASE_ATP"/>
    <property type="match status" value="1"/>
</dbReference>
<keyword evidence="6 9" id="KW-0067">ATP-binding</keyword>
<dbReference type="PANTHER" id="PTHR47634:SF9">
    <property type="entry name" value="PROTEIN KINASE DOMAIN-CONTAINING PROTEIN-RELATED"/>
    <property type="match status" value="1"/>
</dbReference>
<dbReference type="Gene3D" id="3.30.200.20">
    <property type="entry name" value="Phosphorylase Kinase, domain 1"/>
    <property type="match status" value="1"/>
</dbReference>
<dbReference type="InterPro" id="IPR051334">
    <property type="entry name" value="SRPK"/>
</dbReference>
<dbReference type="InterPro" id="IPR017441">
    <property type="entry name" value="Protein_kinase_ATP_BS"/>
</dbReference>